<evidence type="ECO:0000259" key="2">
    <source>
        <dbReference type="PROSITE" id="PS51281"/>
    </source>
</evidence>
<feature type="domain" description="J" evidence="1">
    <location>
        <begin position="23"/>
        <end position="87"/>
    </location>
</feature>
<accession>A0AA36J9N7</accession>
<protein>
    <recommendedName>
        <fullName evidence="5">J domain-containing protein</fullName>
    </recommendedName>
</protein>
<dbReference type="Proteomes" id="UP001178507">
    <property type="component" value="Unassembled WGS sequence"/>
</dbReference>
<dbReference type="Pfam" id="PF00226">
    <property type="entry name" value="DnaJ"/>
    <property type="match status" value="1"/>
</dbReference>
<dbReference type="InterPro" id="IPR001623">
    <property type="entry name" value="DnaJ_domain"/>
</dbReference>
<evidence type="ECO:0008006" key="5">
    <source>
        <dbReference type="Google" id="ProtNLM"/>
    </source>
</evidence>
<dbReference type="InterPro" id="IPR036869">
    <property type="entry name" value="J_dom_sf"/>
</dbReference>
<name>A0AA36J9N7_9DINO</name>
<dbReference type="AlphaFoldDB" id="A0AA36J9N7"/>
<dbReference type="InterPro" id="IPR005637">
    <property type="entry name" value="TAP_C_dom"/>
</dbReference>
<evidence type="ECO:0000259" key="1">
    <source>
        <dbReference type="PROSITE" id="PS50076"/>
    </source>
</evidence>
<keyword evidence="4" id="KW-1185">Reference proteome</keyword>
<gene>
    <name evidence="3" type="ORF">EVOR1521_LOCUS25129</name>
</gene>
<dbReference type="EMBL" id="CAUJNA010003442">
    <property type="protein sequence ID" value="CAJ1402183.1"/>
    <property type="molecule type" value="Genomic_DNA"/>
</dbReference>
<dbReference type="InterPro" id="IPR051100">
    <property type="entry name" value="DnaJ_subfamily_B/C"/>
</dbReference>
<dbReference type="PROSITE" id="PS50076">
    <property type="entry name" value="DNAJ_2"/>
    <property type="match status" value="1"/>
</dbReference>
<dbReference type="PANTHER" id="PTHR43908">
    <property type="entry name" value="AT29763P-RELATED"/>
    <property type="match status" value="1"/>
</dbReference>
<dbReference type="GO" id="GO:0071218">
    <property type="term" value="P:cellular response to misfolded protein"/>
    <property type="evidence" value="ECO:0007669"/>
    <property type="project" value="TreeGrafter"/>
</dbReference>
<dbReference type="GO" id="GO:0030544">
    <property type="term" value="F:Hsp70 protein binding"/>
    <property type="evidence" value="ECO:0007669"/>
    <property type="project" value="TreeGrafter"/>
</dbReference>
<evidence type="ECO:0000313" key="3">
    <source>
        <dbReference type="EMBL" id="CAJ1402183.1"/>
    </source>
</evidence>
<dbReference type="GO" id="GO:0051028">
    <property type="term" value="P:mRNA transport"/>
    <property type="evidence" value="ECO:0007669"/>
    <property type="project" value="InterPro"/>
</dbReference>
<dbReference type="Gene3D" id="1.10.287.110">
    <property type="entry name" value="DnaJ domain"/>
    <property type="match status" value="1"/>
</dbReference>
<sequence length="452" mass="47989">MTASPGVSQEAAIAVLAILGAKDHYAAMDAPRDASVAELRRCYLKASVLVHPDKNQHPQATRAFQRVAAAWAVLSEEQKRWAYDQELMEGEQSDDIHMSPDEAFAAFAFAAACAAGGGSAGLGDMAETLFWAQQLGQANAQRLPGFGPGFGGNGLSLGGFGGFGGFGGPPAAPDAVAATFNGICLSVGLYSAGLAVSLLGLPRIGSCARRLAVVQGISQVVIASQAPAVRAACQKATVQVKEAAGDFAEQHPDFSSLASRLQSEGAKVACKAKETGFEAAQTIRELADQTYHMDSGASEFEDFREAAGRVKSEGAAAAGKVKQLMDRSCGADFGSCLSWSAPDSDEDDEDGWYAENLRRRKQRDCWKPRAGSWVKLANLQRARHLEGSLGEVLAFNRDSGRYLVQLIPPRQPNGPVFQGGEPETVSKLVLIQNLRPAFERTWKPPGNESNFI</sequence>
<reference evidence="3" key="1">
    <citation type="submission" date="2023-08" db="EMBL/GenBank/DDBJ databases">
        <authorList>
            <person name="Chen Y."/>
            <person name="Shah S."/>
            <person name="Dougan E. K."/>
            <person name="Thang M."/>
            <person name="Chan C."/>
        </authorList>
    </citation>
    <scope>NUCLEOTIDE SEQUENCE</scope>
</reference>
<dbReference type="GO" id="GO:0005789">
    <property type="term" value="C:endoplasmic reticulum membrane"/>
    <property type="evidence" value="ECO:0007669"/>
    <property type="project" value="TreeGrafter"/>
</dbReference>
<dbReference type="PANTHER" id="PTHR43908:SF3">
    <property type="entry name" value="AT29763P-RELATED"/>
    <property type="match status" value="1"/>
</dbReference>
<dbReference type="SMART" id="SM00271">
    <property type="entry name" value="DnaJ"/>
    <property type="match status" value="1"/>
</dbReference>
<feature type="domain" description="TAP-C" evidence="2">
    <location>
        <begin position="52"/>
        <end position="107"/>
    </location>
</feature>
<proteinExistence type="predicted"/>
<dbReference type="PRINTS" id="PR00625">
    <property type="entry name" value="JDOMAIN"/>
</dbReference>
<comment type="caution">
    <text evidence="3">The sequence shown here is derived from an EMBL/GenBank/DDBJ whole genome shotgun (WGS) entry which is preliminary data.</text>
</comment>
<dbReference type="GO" id="GO:0005634">
    <property type="term" value="C:nucleus"/>
    <property type="evidence" value="ECO:0007669"/>
    <property type="project" value="InterPro"/>
</dbReference>
<dbReference type="PROSITE" id="PS51281">
    <property type="entry name" value="TAP_C"/>
    <property type="match status" value="1"/>
</dbReference>
<organism evidence="3 4">
    <name type="scientific">Effrenium voratum</name>
    <dbReference type="NCBI Taxonomy" id="2562239"/>
    <lineage>
        <taxon>Eukaryota</taxon>
        <taxon>Sar</taxon>
        <taxon>Alveolata</taxon>
        <taxon>Dinophyceae</taxon>
        <taxon>Suessiales</taxon>
        <taxon>Symbiodiniaceae</taxon>
        <taxon>Effrenium</taxon>
    </lineage>
</organism>
<dbReference type="CDD" id="cd06257">
    <property type="entry name" value="DnaJ"/>
    <property type="match status" value="1"/>
</dbReference>
<evidence type="ECO:0000313" key="4">
    <source>
        <dbReference type="Proteomes" id="UP001178507"/>
    </source>
</evidence>
<dbReference type="SUPFAM" id="SSF46565">
    <property type="entry name" value="Chaperone J-domain"/>
    <property type="match status" value="1"/>
</dbReference>